<organism evidence="3 4">
    <name type="scientific">Conoideocrella luteorostrata</name>
    <dbReference type="NCBI Taxonomy" id="1105319"/>
    <lineage>
        <taxon>Eukaryota</taxon>
        <taxon>Fungi</taxon>
        <taxon>Dikarya</taxon>
        <taxon>Ascomycota</taxon>
        <taxon>Pezizomycotina</taxon>
        <taxon>Sordariomycetes</taxon>
        <taxon>Hypocreomycetidae</taxon>
        <taxon>Hypocreales</taxon>
        <taxon>Clavicipitaceae</taxon>
        <taxon>Conoideocrella</taxon>
    </lineage>
</organism>
<evidence type="ECO:0000313" key="3">
    <source>
        <dbReference type="EMBL" id="KAK2606051.1"/>
    </source>
</evidence>
<dbReference type="EMBL" id="JASWJB010000047">
    <property type="protein sequence ID" value="KAK2606051.1"/>
    <property type="molecule type" value="Genomic_DNA"/>
</dbReference>
<dbReference type="InterPro" id="IPR058525">
    <property type="entry name" value="DUF8212"/>
</dbReference>
<feature type="domain" description="Heterokaryon incompatibility" evidence="1">
    <location>
        <begin position="21"/>
        <end position="116"/>
    </location>
</feature>
<dbReference type="InterPro" id="IPR010730">
    <property type="entry name" value="HET"/>
</dbReference>
<accession>A0AAJ0G269</accession>
<reference evidence="3" key="1">
    <citation type="submission" date="2023-06" db="EMBL/GenBank/DDBJ databases">
        <title>Conoideocrella luteorostrata (Hypocreales: Clavicipitaceae), a potential biocontrol fungus for elongate hemlock scale in United States Christmas tree production areas.</title>
        <authorList>
            <person name="Barrett H."/>
            <person name="Lovett B."/>
            <person name="Macias A.M."/>
            <person name="Stajich J.E."/>
            <person name="Kasson M.T."/>
        </authorList>
    </citation>
    <scope>NUCLEOTIDE SEQUENCE</scope>
    <source>
        <strain evidence="3">ARSEF 14590</strain>
    </source>
</reference>
<dbReference type="Proteomes" id="UP001251528">
    <property type="component" value="Unassembled WGS sequence"/>
</dbReference>
<dbReference type="AlphaFoldDB" id="A0AAJ0G269"/>
<evidence type="ECO:0000259" key="1">
    <source>
        <dbReference type="Pfam" id="PF06985"/>
    </source>
</evidence>
<protein>
    <recommendedName>
        <fullName evidence="5">Heterokaryon incompatibility domain-containing protein</fullName>
    </recommendedName>
</protein>
<dbReference type="Pfam" id="PF06985">
    <property type="entry name" value="HET"/>
    <property type="match status" value="1"/>
</dbReference>
<dbReference type="PANTHER" id="PTHR10622">
    <property type="entry name" value="HET DOMAIN-CONTAINING PROTEIN"/>
    <property type="match status" value="1"/>
</dbReference>
<keyword evidence="4" id="KW-1185">Reference proteome</keyword>
<gene>
    <name evidence="3" type="ORF">QQS21_003569</name>
</gene>
<proteinExistence type="predicted"/>
<evidence type="ECO:0000259" key="2">
    <source>
        <dbReference type="Pfam" id="PF26640"/>
    </source>
</evidence>
<feature type="domain" description="DUF8212" evidence="2">
    <location>
        <begin position="226"/>
        <end position="250"/>
    </location>
</feature>
<dbReference type="PANTHER" id="PTHR10622:SF10">
    <property type="entry name" value="HET DOMAIN-CONTAINING PROTEIN"/>
    <property type="match status" value="1"/>
</dbReference>
<evidence type="ECO:0008006" key="5">
    <source>
        <dbReference type="Google" id="ProtNLM"/>
    </source>
</evidence>
<evidence type="ECO:0000313" key="4">
    <source>
        <dbReference type="Proteomes" id="UP001251528"/>
    </source>
</evidence>
<sequence length="578" mass="64581">MRLLNINTFRLEEFMTSPPPYAVLSHTWGNEEISLQEFLSPDFQANGSRKSGWAKIANFCNTLRKSQPTPPVEYAWIDTCCVDKTSSAELSEAINSMFRWYKASAFCCAFLSDVQGEADHLGPDFNTARWFTRGFTLQELLAPTDVQFFDAVWQFIGSKKTLAKRIASITRIPEELLSDGRFQAASIAQKLSWASGRQTTRTEDIAYCLLGILDINMPLLYGEGSKAFIRLQEEILKQNDDQSIFAWDASGIDPRAQKIGVLAPSPKYFSGSSGIQCLPAPLGGEPSISSRGISIDLPLHKAQPLPSMNSASRTKRSHTVVLSCPMNGDIGSRVGIHLILDPSRAEFYTREASPPEIMQIKSPEMQTRRIVLQKQIMADLSPPSLLRCLFRYKHDPPLLWVWKECYPGKFWTHNQAEQSLTLDLPVDKISKPLPECLNAAVVFHYVAHPSKKQLYFAVEMRFRPVSGRLYSSRLVDLTQAFADTQNQSLKEVIDEKNYSTEPSKNGGVVNGALSSFIWKHPSIIPSSISLDTGSVSKLVLSATSAPVQAIISFKYIHGAPTYTVVLSRGHRSFLRIYK</sequence>
<dbReference type="Pfam" id="PF26640">
    <property type="entry name" value="DUF8212"/>
    <property type="match status" value="1"/>
</dbReference>
<name>A0AAJ0G269_9HYPO</name>
<comment type="caution">
    <text evidence="3">The sequence shown here is derived from an EMBL/GenBank/DDBJ whole genome shotgun (WGS) entry which is preliminary data.</text>
</comment>